<dbReference type="PANTHER" id="PTHR43547:SF2">
    <property type="entry name" value="HYBRID SIGNAL TRANSDUCTION HISTIDINE KINASE C"/>
    <property type="match status" value="1"/>
</dbReference>
<keyword evidence="5" id="KW-0175">Coiled coil</keyword>
<dbReference type="PANTHER" id="PTHR43547">
    <property type="entry name" value="TWO-COMPONENT HISTIDINE KINASE"/>
    <property type="match status" value="1"/>
</dbReference>
<dbReference type="EMBL" id="JOKH01000001">
    <property type="protein sequence ID" value="KEQ19290.1"/>
    <property type="molecule type" value="Genomic_DNA"/>
</dbReference>
<dbReference type="OrthoDB" id="1931120at2"/>
<dbReference type="eggNOG" id="COG4191">
    <property type="taxonomic scope" value="Bacteria"/>
</dbReference>
<name>A0A081NLG7_9GAMM</name>
<dbReference type="SUPFAM" id="SSF47384">
    <property type="entry name" value="Homodimeric domain of signal transducing histidine kinase"/>
    <property type="match status" value="1"/>
</dbReference>
<reference evidence="10 11" key="1">
    <citation type="submission" date="2014-06" db="EMBL/GenBank/DDBJ databases">
        <title>Whole Genome Sequences of Three Symbiotic Endozoicomonas Bacteria.</title>
        <authorList>
            <person name="Neave M.J."/>
            <person name="Apprill A."/>
            <person name="Voolstra C.R."/>
        </authorList>
    </citation>
    <scope>NUCLEOTIDE SEQUENCE [LARGE SCALE GENOMIC DNA]</scope>
    <source>
        <strain evidence="10 11">DSM 25634</strain>
    </source>
</reference>
<dbReference type="Gene3D" id="3.30.565.10">
    <property type="entry name" value="Histidine kinase-like ATPase, C-terminal domain"/>
    <property type="match status" value="1"/>
</dbReference>
<dbReference type="SMART" id="SM00448">
    <property type="entry name" value="REC"/>
    <property type="match status" value="1"/>
</dbReference>
<dbReference type="PROSITE" id="PS50109">
    <property type="entry name" value="HIS_KIN"/>
    <property type="match status" value="1"/>
</dbReference>
<dbReference type="InterPro" id="IPR000700">
    <property type="entry name" value="PAS-assoc_C"/>
</dbReference>
<feature type="domain" description="PAC" evidence="9">
    <location>
        <begin position="225"/>
        <end position="277"/>
    </location>
</feature>
<evidence type="ECO:0000313" key="11">
    <source>
        <dbReference type="Proteomes" id="UP000028073"/>
    </source>
</evidence>
<proteinExistence type="predicted"/>
<keyword evidence="3 4" id="KW-0597">Phosphoprotein</keyword>
<feature type="domain" description="Response regulatory" evidence="7">
    <location>
        <begin position="16"/>
        <end position="132"/>
    </location>
</feature>
<dbReference type="SUPFAM" id="SSF55785">
    <property type="entry name" value="PYP-like sensor domain (PAS domain)"/>
    <property type="match status" value="1"/>
</dbReference>
<dbReference type="GO" id="GO:0000155">
    <property type="term" value="F:phosphorelay sensor kinase activity"/>
    <property type="evidence" value="ECO:0007669"/>
    <property type="project" value="InterPro"/>
</dbReference>
<dbReference type="SUPFAM" id="SSF55874">
    <property type="entry name" value="ATPase domain of HSP90 chaperone/DNA topoisomerase II/histidine kinase"/>
    <property type="match status" value="1"/>
</dbReference>
<dbReference type="PROSITE" id="PS50113">
    <property type="entry name" value="PAC"/>
    <property type="match status" value="1"/>
</dbReference>
<dbReference type="NCBIfam" id="TIGR00229">
    <property type="entry name" value="sensory_box"/>
    <property type="match status" value="1"/>
</dbReference>
<dbReference type="PROSITE" id="PS50110">
    <property type="entry name" value="RESPONSE_REGULATORY"/>
    <property type="match status" value="1"/>
</dbReference>
<evidence type="ECO:0000259" key="8">
    <source>
        <dbReference type="PROSITE" id="PS50112"/>
    </source>
</evidence>
<dbReference type="SUPFAM" id="SSF52172">
    <property type="entry name" value="CheY-like"/>
    <property type="match status" value="1"/>
</dbReference>
<dbReference type="GO" id="GO:0006355">
    <property type="term" value="P:regulation of DNA-templated transcription"/>
    <property type="evidence" value="ECO:0007669"/>
    <property type="project" value="InterPro"/>
</dbReference>
<dbReference type="Pfam" id="PF00072">
    <property type="entry name" value="Response_reg"/>
    <property type="match status" value="1"/>
</dbReference>
<evidence type="ECO:0000256" key="4">
    <source>
        <dbReference type="PROSITE-ProRule" id="PRU00169"/>
    </source>
</evidence>
<dbReference type="Gene3D" id="3.30.450.20">
    <property type="entry name" value="PAS domain"/>
    <property type="match status" value="1"/>
</dbReference>
<dbReference type="InterPro" id="IPR013767">
    <property type="entry name" value="PAS_fold"/>
</dbReference>
<dbReference type="InterPro" id="IPR001789">
    <property type="entry name" value="Sig_transdc_resp-reg_receiver"/>
</dbReference>
<dbReference type="InterPro" id="IPR005467">
    <property type="entry name" value="His_kinase_dom"/>
</dbReference>
<dbReference type="EC" id="2.7.13.3" evidence="2"/>
<dbReference type="Pfam" id="PF00989">
    <property type="entry name" value="PAS"/>
    <property type="match status" value="1"/>
</dbReference>
<evidence type="ECO:0000256" key="1">
    <source>
        <dbReference type="ARBA" id="ARBA00000085"/>
    </source>
</evidence>
<dbReference type="eggNOG" id="COG0745">
    <property type="taxonomic scope" value="Bacteria"/>
</dbReference>
<dbReference type="Gene3D" id="3.40.50.2300">
    <property type="match status" value="1"/>
</dbReference>
<evidence type="ECO:0000259" key="9">
    <source>
        <dbReference type="PROSITE" id="PS50113"/>
    </source>
</evidence>
<dbReference type="STRING" id="1137799.GZ78_04730"/>
<dbReference type="Gene3D" id="1.10.287.130">
    <property type="match status" value="1"/>
</dbReference>
<comment type="caution">
    <text evidence="10">The sequence shown here is derived from an EMBL/GenBank/DDBJ whole genome shotgun (WGS) entry which is preliminary data.</text>
</comment>
<dbReference type="Pfam" id="PF02518">
    <property type="entry name" value="HATPase_c"/>
    <property type="match status" value="1"/>
</dbReference>
<evidence type="ECO:0000256" key="3">
    <source>
        <dbReference type="ARBA" id="ARBA00022553"/>
    </source>
</evidence>
<evidence type="ECO:0000256" key="2">
    <source>
        <dbReference type="ARBA" id="ARBA00012438"/>
    </source>
</evidence>
<dbReference type="CDD" id="cd19920">
    <property type="entry name" value="REC_PA4781-like"/>
    <property type="match status" value="1"/>
</dbReference>
<dbReference type="PRINTS" id="PR00344">
    <property type="entry name" value="BCTRLSENSOR"/>
</dbReference>
<accession>A0A081NLG7</accession>
<dbReference type="InterPro" id="IPR011006">
    <property type="entry name" value="CheY-like_superfamily"/>
</dbReference>
<evidence type="ECO:0000259" key="6">
    <source>
        <dbReference type="PROSITE" id="PS50109"/>
    </source>
</evidence>
<dbReference type="Proteomes" id="UP000028073">
    <property type="component" value="Unassembled WGS sequence"/>
</dbReference>
<gene>
    <name evidence="10" type="ORF">GZ78_04730</name>
</gene>
<keyword evidence="11" id="KW-1185">Reference proteome</keyword>
<protein>
    <recommendedName>
        <fullName evidence="2">histidine kinase</fullName>
        <ecNumber evidence="2">2.7.13.3</ecNumber>
    </recommendedName>
</protein>
<dbReference type="InterPro" id="IPR003661">
    <property type="entry name" value="HisK_dim/P_dom"/>
</dbReference>
<dbReference type="Pfam" id="PF00512">
    <property type="entry name" value="HisKA"/>
    <property type="match status" value="1"/>
</dbReference>
<evidence type="ECO:0000256" key="5">
    <source>
        <dbReference type="SAM" id="Coils"/>
    </source>
</evidence>
<dbReference type="InterPro" id="IPR004358">
    <property type="entry name" value="Sig_transdc_His_kin-like_C"/>
</dbReference>
<dbReference type="InterPro" id="IPR003594">
    <property type="entry name" value="HATPase_dom"/>
</dbReference>
<organism evidence="10 11">
    <name type="scientific">Endozoicomonas numazuensis</name>
    <dbReference type="NCBI Taxonomy" id="1137799"/>
    <lineage>
        <taxon>Bacteria</taxon>
        <taxon>Pseudomonadati</taxon>
        <taxon>Pseudomonadota</taxon>
        <taxon>Gammaproteobacteria</taxon>
        <taxon>Oceanospirillales</taxon>
        <taxon>Endozoicomonadaceae</taxon>
        <taxon>Endozoicomonas</taxon>
    </lineage>
</organism>
<feature type="domain" description="Histidine kinase" evidence="6">
    <location>
        <begin position="304"/>
        <end position="523"/>
    </location>
</feature>
<dbReference type="InterPro" id="IPR035965">
    <property type="entry name" value="PAS-like_dom_sf"/>
</dbReference>
<feature type="modified residue" description="4-aspartylphosphate" evidence="4">
    <location>
        <position position="65"/>
    </location>
</feature>
<feature type="coiled-coil region" evidence="5">
    <location>
        <begin position="268"/>
        <end position="295"/>
    </location>
</feature>
<dbReference type="InterPro" id="IPR036890">
    <property type="entry name" value="HATPase_C_sf"/>
</dbReference>
<dbReference type="SMART" id="SM00388">
    <property type="entry name" value="HisKA"/>
    <property type="match status" value="1"/>
</dbReference>
<evidence type="ECO:0000313" key="10">
    <source>
        <dbReference type="EMBL" id="KEQ19290.1"/>
    </source>
</evidence>
<dbReference type="SMART" id="SM00387">
    <property type="entry name" value="HATPase_c"/>
    <property type="match status" value="1"/>
</dbReference>
<dbReference type="AlphaFoldDB" id="A0A081NLG7"/>
<dbReference type="PROSITE" id="PS50112">
    <property type="entry name" value="PAS"/>
    <property type="match status" value="1"/>
</dbReference>
<sequence>MYVADTPPETVDDVERILLVDDNPTNLQVLLQTLSGRGYKLLIAKNGESALRIAHKAKPALVLLDIMMPGMDGYEVCRQLKEDPDTSNITVIFLSALDDTKDKVRGLETGAVDFISKPFQAEEVIARVETQLKIHRLEQALSARNRQLEADKARILESMNEGIFGLDSRGHITFANAAASIMTGWPMDSLINRSLIELMFDEAGDEARSQHLAPIQVALNKGVSKRVDDALFWHKEGSSFPVSYSCTPIMEEGQPNGAVVVFTDITSKKRGQAALQKALDELETQKEKLTHVSRLSIMGEMAAGFAHEVNQPLTAISNYAQVAKRMMARLEHKDDEIYDSLYEAMDKINIQARRAGEIIARIRSFVKKPDHVLGCVDPIKLISDTVKLAEVDARNNSMEIHTEVPEDLPEVKVDPVQIQQVALNLIRNGMEAMRDQATRDIGVWVKAEQADDQFVRVSVIDRGYGLADDAEEKLFTPFYTTKSDGMGIGLTVCHSIIQSHGGRLTFHRHSDGGTIFEFTMPIA</sequence>
<comment type="catalytic activity">
    <reaction evidence="1">
        <text>ATP + protein L-histidine = ADP + protein N-phospho-L-histidine.</text>
        <dbReference type="EC" id="2.7.13.3"/>
    </reaction>
</comment>
<dbReference type="InterPro" id="IPR036097">
    <property type="entry name" value="HisK_dim/P_sf"/>
</dbReference>
<dbReference type="InterPro" id="IPR000014">
    <property type="entry name" value="PAS"/>
</dbReference>
<dbReference type="RefSeq" id="WP_034834153.1">
    <property type="nucleotide sequence ID" value="NZ_JOKH01000001.1"/>
</dbReference>
<feature type="domain" description="PAS" evidence="8">
    <location>
        <begin position="148"/>
        <end position="222"/>
    </location>
</feature>
<evidence type="ECO:0000259" key="7">
    <source>
        <dbReference type="PROSITE" id="PS50110"/>
    </source>
</evidence>
<dbReference type="SMART" id="SM00091">
    <property type="entry name" value="PAS"/>
    <property type="match status" value="1"/>
</dbReference>
<dbReference type="CDD" id="cd00130">
    <property type="entry name" value="PAS"/>
    <property type="match status" value="1"/>
</dbReference>
<dbReference type="CDD" id="cd00082">
    <property type="entry name" value="HisKA"/>
    <property type="match status" value="1"/>
</dbReference>